<comment type="similarity">
    <text evidence="1">Belongs to the FGGY kinase family.</text>
</comment>
<evidence type="ECO:0000256" key="2">
    <source>
        <dbReference type="ARBA" id="ARBA00022679"/>
    </source>
</evidence>
<dbReference type="GeneID" id="58724683"/>
<dbReference type="GO" id="GO:0016301">
    <property type="term" value="F:kinase activity"/>
    <property type="evidence" value="ECO:0007669"/>
    <property type="project" value="UniProtKB-KW"/>
</dbReference>
<dbReference type="SUPFAM" id="SSF53067">
    <property type="entry name" value="Actin-like ATPase domain"/>
    <property type="match status" value="2"/>
</dbReference>
<name>A0ABR6SF77_ANAVA</name>
<keyword evidence="2" id="KW-0808">Transferase</keyword>
<feature type="domain" description="Carbohydrate kinase FGGY C-terminal" evidence="5">
    <location>
        <begin position="237"/>
        <end position="411"/>
    </location>
</feature>
<keyword evidence="7" id="KW-1185">Reference proteome</keyword>
<evidence type="ECO:0000256" key="1">
    <source>
        <dbReference type="ARBA" id="ARBA00009156"/>
    </source>
</evidence>
<gene>
    <name evidence="6" type="ORF">GNE12_23270</name>
</gene>
<dbReference type="InterPro" id="IPR043129">
    <property type="entry name" value="ATPase_NBD"/>
</dbReference>
<proteinExistence type="inferred from homology"/>
<dbReference type="EMBL" id="JACKZP010000133">
    <property type="protein sequence ID" value="MBC1304841.1"/>
    <property type="molecule type" value="Genomic_DNA"/>
</dbReference>
<comment type="caution">
    <text evidence="6">The sequence shown here is derived from an EMBL/GenBank/DDBJ whole genome shotgun (WGS) entry which is preliminary data.</text>
</comment>
<dbReference type="PANTHER" id="PTHR10196">
    <property type="entry name" value="SUGAR KINASE"/>
    <property type="match status" value="1"/>
</dbReference>
<feature type="domain" description="Carbohydrate kinase FGGY N-terminal" evidence="4">
    <location>
        <begin position="4"/>
        <end position="226"/>
    </location>
</feature>
<organism evidence="6 7">
    <name type="scientific">Trichormus variabilis N2B</name>
    <dbReference type="NCBI Taxonomy" id="2681315"/>
    <lineage>
        <taxon>Bacteria</taxon>
        <taxon>Bacillati</taxon>
        <taxon>Cyanobacteriota</taxon>
        <taxon>Cyanophyceae</taxon>
        <taxon>Nostocales</taxon>
        <taxon>Nostocaceae</taxon>
        <taxon>Trichormus</taxon>
    </lineage>
</organism>
<evidence type="ECO:0000259" key="5">
    <source>
        <dbReference type="Pfam" id="PF02782"/>
    </source>
</evidence>
<dbReference type="InterPro" id="IPR018484">
    <property type="entry name" value="FGGY_N"/>
</dbReference>
<dbReference type="Pfam" id="PF02782">
    <property type="entry name" value="FGGY_C"/>
    <property type="match status" value="1"/>
</dbReference>
<dbReference type="InterPro" id="IPR018485">
    <property type="entry name" value="FGGY_C"/>
</dbReference>
<reference evidence="6 7" key="1">
    <citation type="submission" date="2019-11" db="EMBL/GenBank/DDBJ databases">
        <title>Comparison of genomes from free-living endosymbiotic cyanobacteria isolated from Azolla.</title>
        <authorList>
            <person name="Thiel T."/>
            <person name="Pratte B."/>
        </authorList>
    </citation>
    <scope>NUCLEOTIDE SEQUENCE [LARGE SCALE GENOMIC DNA]</scope>
    <source>
        <strain evidence="6 7">N2B</strain>
    </source>
</reference>
<dbReference type="CDD" id="cd07783">
    <property type="entry name" value="ASKHA_NBD_FGGY_SePSK_AtXK1-like"/>
    <property type="match status" value="1"/>
</dbReference>
<dbReference type="Proteomes" id="UP000570851">
    <property type="component" value="Unassembled WGS sequence"/>
</dbReference>
<accession>A0ABR6SF77</accession>
<dbReference type="RefSeq" id="WP_011318800.1">
    <property type="nucleotide sequence ID" value="NZ_JACKZP010000133.1"/>
</dbReference>
<keyword evidence="3 6" id="KW-0418">Kinase</keyword>
<dbReference type="Pfam" id="PF00370">
    <property type="entry name" value="FGGY_N"/>
    <property type="match status" value="1"/>
</dbReference>
<evidence type="ECO:0000256" key="3">
    <source>
        <dbReference type="ARBA" id="ARBA00022777"/>
    </source>
</evidence>
<dbReference type="PANTHER" id="PTHR10196:SF80">
    <property type="entry name" value="D-RIBULOSE KINASE"/>
    <property type="match status" value="1"/>
</dbReference>
<protein>
    <submittedName>
        <fullName evidence="6">FGGY-family carbohydrate kinase</fullName>
    </submittedName>
</protein>
<evidence type="ECO:0000313" key="6">
    <source>
        <dbReference type="EMBL" id="MBC1304841.1"/>
    </source>
</evidence>
<evidence type="ECO:0000313" key="7">
    <source>
        <dbReference type="Proteomes" id="UP000570851"/>
    </source>
</evidence>
<sequence length="413" mass="45092">MDFYLGIDFGTSGARAVVIDESAHIQVQVRYPWLEVDSLVSSWQKALLTLLGQIPEQLRREIKAIAINGTSSTVLLCDANGNPVDTPLLYNDGRGSIVLNELRDIAPANHTVLSATSSLAKLRWMMQLPSFGEARYFLHQADWLGFLLHGKLGISDYHNALKLGYDVEKLQYPEWLESLQLPIHLPKVLPPGTPIGEVSPEISQQFLLPPDCLVCAGTTDSIAAFLASGAKSPGEAVTSLGSTLVLKLLSHTPVEDVRYGIYSHRLGDLWLTGGASNTGGAVLREFFTDAELENLSREIDATKASELDYYPLLKVGERFPINDPNLPPRLTPRPENPAEFLHGLLESIARIETQGYELLQKLGADSLNQVYTAGGGAKNPTWNAIRQRNLKVPVISSLNTEAAYGSALLAMGR</sequence>
<evidence type="ECO:0000259" key="4">
    <source>
        <dbReference type="Pfam" id="PF00370"/>
    </source>
</evidence>
<dbReference type="Gene3D" id="3.30.420.40">
    <property type="match status" value="2"/>
</dbReference>